<dbReference type="EMBL" id="BPVZ01000039">
    <property type="protein sequence ID" value="GKV13665.1"/>
    <property type="molecule type" value="Genomic_DNA"/>
</dbReference>
<protein>
    <submittedName>
        <fullName evidence="1">Uncharacterized protein</fullName>
    </submittedName>
</protein>
<dbReference type="AlphaFoldDB" id="A0AAV5JSF9"/>
<organism evidence="1 2">
    <name type="scientific">Rubroshorea leprosula</name>
    <dbReference type="NCBI Taxonomy" id="152421"/>
    <lineage>
        <taxon>Eukaryota</taxon>
        <taxon>Viridiplantae</taxon>
        <taxon>Streptophyta</taxon>
        <taxon>Embryophyta</taxon>
        <taxon>Tracheophyta</taxon>
        <taxon>Spermatophyta</taxon>
        <taxon>Magnoliopsida</taxon>
        <taxon>eudicotyledons</taxon>
        <taxon>Gunneridae</taxon>
        <taxon>Pentapetalae</taxon>
        <taxon>rosids</taxon>
        <taxon>malvids</taxon>
        <taxon>Malvales</taxon>
        <taxon>Dipterocarpaceae</taxon>
        <taxon>Rubroshorea</taxon>
    </lineage>
</organism>
<evidence type="ECO:0000313" key="1">
    <source>
        <dbReference type="EMBL" id="GKV13665.1"/>
    </source>
</evidence>
<dbReference type="SUPFAM" id="SSF69572">
    <property type="entry name" value="Activating enzymes of the ubiquitin-like proteins"/>
    <property type="match status" value="1"/>
</dbReference>
<keyword evidence="2" id="KW-1185">Reference proteome</keyword>
<gene>
    <name evidence="1" type="ORF">SLEP1_g24651</name>
</gene>
<proteinExistence type="predicted"/>
<dbReference type="Gene3D" id="3.40.50.12550">
    <property type="entry name" value="Ubiquitin-activating enzyme E1, inactive adenylation domain, subdomain 2"/>
    <property type="match status" value="1"/>
</dbReference>
<dbReference type="Proteomes" id="UP001054252">
    <property type="component" value="Unassembled WGS sequence"/>
</dbReference>
<dbReference type="GO" id="GO:0008641">
    <property type="term" value="F:ubiquitin-like modifier activating enzyme activity"/>
    <property type="evidence" value="ECO:0007669"/>
    <property type="project" value="InterPro"/>
</dbReference>
<accession>A0AAV5JSF9</accession>
<dbReference type="InterPro" id="IPR035985">
    <property type="entry name" value="Ubiquitin-activating_enz"/>
</dbReference>
<name>A0AAV5JSF9_9ROSI</name>
<reference evidence="1 2" key="1">
    <citation type="journal article" date="2021" name="Commun. Biol.">
        <title>The genome of Shorea leprosula (Dipterocarpaceae) highlights the ecological relevance of drought in aseasonal tropical rainforests.</title>
        <authorList>
            <person name="Ng K.K.S."/>
            <person name="Kobayashi M.J."/>
            <person name="Fawcett J.A."/>
            <person name="Hatakeyama M."/>
            <person name="Paape T."/>
            <person name="Ng C.H."/>
            <person name="Ang C.C."/>
            <person name="Tnah L.H."/>
            <person name="Lee C.T."/>
            <person name="Nishiyama T."/>
            <person name="Sese J."/>
            <person name="O'Brien M.J."/>
            <person name="Copetti D."/>
            <person name="Mohd Noor M.I."/>
            <person name="Ong R.C."/>
            <person name="Putra M."/>
            <person name="Sireger I.Z."/>
            <person name="Indrioko S."/>
            <person name="Kosugi Y."/>
            <person name="Izuno A."/>
            <person name="Isagi Y."/>
            <person name="Lee S.L."/>
            <person name="Shimizu K.K."/>
        </authorList>
    </citation>
    <scope>NUCLEOTIDE SEQUENCE [LARGE SCALE GENOMIC DNA]</scope>
    <source>
        <strain evidence="1">214</strain>
    </source>
</reference>
<sequence>MREHFEEAEGHNPGDISITDLHGLLNLKKEICEANSLKESHVPNALVERLVKYKWKFPPVCDIIGGFLGPVGVIKAISGEGDVLKNFFSFDALEGKGLIEDISNANTNN</sequence>
<evidence type="ECO:0000313" key="2">
    <source>
        <dbReference type="Proteomes" id="UP001054252"/>
    </source>
</evidence>
<comment type="caution">
    <text evidence="1">The sequence shown here is derived from an EMBL/GenBank/DDBJ whole genome shotgun (WGS) entry which is preliminary data.</text>
</comment>